<reference evidence="1 2" key="1">
    <citation type="submission" date="2024-05" db="EMBL/GenBank/DDBJ databases">
        <authorList>
            <person name="Liu Q."/>
            <person name="Xin Y.-H."/>
        </authorList>
    </citation>
    <scope>NUCLEOTIDE SEQUENCE [LARGE SCALE GENOMIC DNA]</scope>
    <source>
        <strain evidence="1 2">CGMCC 1.15349</strain>
    </source>
</reference>
<gene>
    <name evidence="1" type="ORF">ABC969_08350</name>
</gene>
<accession>A0ABU9XT39</accession>
<comment type="caution">
    <text evidence="1">The sequence shown here is derived from an EMBL/GenBank/DDBJ whole genome shotgun (WGS) entry which is preliminary data.</text>
</comment>
<organism evidence="1 2">
    <name type="scientific">Sphingomonas qilianensis</name>
    <dbReference type="NCBI Taxonomy" id="1736690"/>
    <lineage>
        <taxon>Bacteria</taxon>
        <taxon>Pseudomonadati</taxon>
        <taxon>Pseudomonadota</taxon>
        <taxon>Alphaproteobacteria</taxon>
        <taxon>Sphingomonadales</taxon>
        <taxon>Sphingomonadaceae</taxon>
        <taxon>Sphingomonas</taxon>
    </lineage>
</organism>
<protein>
    <submittedName>
        <fullName evidence="1">Uncharacterized protein</fullName>
    </submittedName>
</protein>
<dbReference type="EMBL" id="JBDIMF010000002">
    <property type="protein sequence ID" value="MEN2786428.1"/>
    <property type="molecule type" value="Genomic_DNA"/>
</dbReference>
<evidence type="ECO:0000313" key="1">
    <source>
        <dbReference type="EMBL" id="MEN2786428.1"/>
    </source>
</evidence>
<dbReference type="Proteomes" id="UP001404104">
    <property type="component" value="Unassembled WGS sequence"/>
</dbReference>
<sequence>MRILIFYALVAGWLFWVFAVDRYSARGIQNARSECDSKGILRVLDHQQ</sequence>
<evidence type="ECO:0000313" key="2">
    <source>
        <dbReference type="Proteomes" id="UP001404104"/>
    </source>
</evidence>
<keyword evidence="2" id="KW-1185">Reference proteome</keyword>
<name>A0ABU9XT39_9SPHN</name>
<dbReference type="RefSeq" id="WP_345864215.1">
    <property type="nucleotide sequence ID" value="NZ_JBDIMF010000002.1"/>
</dbReference>
<proteinExistence type="predicted"/>